<organism evidence="2 3">
    <name type="scientific">Puccinia coronata f. sp. avenae</name>
    <dbReference type="NCBI Taxonomy" id="200324"/>
    <lineage>
        <taxon>Eukaryota</taxon>
        <taxon>Fungi</taxon>
        <taxon>Dikarya</taxon>
        <taxon>Basidiomycota</taxon>
        <taxon>Pucciniomycotina</taxon>
        <taxon>Pucciniomycetes</taxon>
        <taxon>Pucciniales</taxon>
        <taxon>Pucciniaceae</taxon>
        <taxon>Puccinia</taxon>
    </lineage>
</organism>
<evidence type="ECO:0000313" key="3">
    <source>
        <dbReference type="Proteomes" id="UP000235392"/>
    </source>
</evidence>
<dbReference type="AlphaFoldDB" id="A0A2N5TXE7"/>
<accession>A0A2N5TXE7</accession>
<feature type="compositionally biased region" description="Polar residues" evidence="1">
    <location>
        <begin position="54"/>
        <end position="73"/>
    </location>
</feature>
<evidence type="ECO:0000313" key="2">
    <source>
        <dbReference type="EMBL" id="PLW30137.1"/>
    </source>
</evidence>
<feature type="region of interest" description="Disordered" evidence="1">
    <location>
        <begin position="54"/>
        <end position="83"/>
    </location>
</feature>
<protein>
    <submittedName>
        <fullName evidence="2">Uncharacterized protein</fullName>
    </submittedName>
</protein>
<gene>
    <name evidence="2" type="ORF">PCASD_24255</name>
</gene>
<dbReference type="EMBL" id="PGCI01000308">
    <property type="protein sequence ID" value="PLW30137.1"/>
    <property type="molecule type" value="Genomic_DNA"/>
</dbReference>
<proteinExistence type="predicted"/>
<sequence length="124" mass="14044">MSGIYKTRAEHAKKQLARLEHAQSLKQTFTTLNQTAHRTTLHYQKICFNFHQHSTHQPRPTFNHQDQSTQQLPHQHAGLEPCPSIPLKKNHFLHFLLVPATQSPLSTPLSPLCPAAAASLTDNR</sequence>
<name>A0A2N5TXE7_9BASI</name>
<reference evidence="2 3" key="1">
    <citation type="submission" date="2017-11" db="EMBL/GenBank/DDBJ databases">
        <title>De novo assembly and phasing of dikaryotic genomes from two isolates of Puccinia coronata f. sp. avenae, the causal agent of oat crown rust.</title>
        <authorList>
            <person name="Miller M.E."/>
            <person name="Zhang Y."/>
            <person name="Omidvar V."/>
            <person name="Sperschneider J."/>
            <person name="Schwessinger B."/>
            <person name="Raley C."/>
            <person name="Palmer J.M."/>
            <person name="Garnica D."/>
            <person name="Upadhyaya N."/>
            <person name="Rathjen J."/>
            <person name="Taylor J.M."/>
            <person name="Park R.F."/>
            <person name="Dodds P.N."/>
            <person name="Hirsch C.D."/>
            <person name="Kianian S.F."/>
            <person name="Figueroa M."/>
        </authorList>
    </citation>
    <scope>NUCLEOTIDE SEQUENCE [LARGE SCALE GENOMIC DNA]</scope>
    <source>
        <strain evidence="2">12SD80</strain>
    </source>
</reference>
<evidence type="ECO:0000256" key="1">
    <source>
        <dbReference type="SAM" id="MobiDB-lite"/>
    </source>
</evidence>
<comment type="caution">
    <text evidence="2">The sequence shown here is derived from an EMBL/GenBank/DDBJ whole genome shotgun (WGS) entry which is preliminary data.</text>
</comment>
<dbReference type="Proteomes" id="UP000235392">
    <property type="component" value="Unassembled WGS sequence"/>
</dbReference>